<reference evidence="2 3" key="1">
    <citation type="submission" date="2014-02" db="EMBL/GenBank/DDBJ databases">
        <title>Transposable element dynamics among asymbiotic and ectomycorrhizal Amanita fungi.</title>
        <authorList>
            <consortium name="DOE Joint Genome Institute"/>
            <person name="Hess J."/>
            <person name="Skrede I."/>
            <person name="Wolfe B."/>
            <person name="LaButti K."/>
            <person name="Ohm R.A."/>
            <person name="Grigoriev I.V."/>
            <person name="Pringle A."/>
        </authorList>
    </citation>
    <scope>NUCLEOTIDE SEQUENCE [LARGE SCALE GENOMIC DNA]</scope>
    <source>
        <strain evidence="2 3">SKay4041</strain>
    </source>
</reference>
<dbReference type="STRING" id="703135.A0A2A9NNJ0"/>
<dbReference type="Proteomes" id="UP000242287">
    <property type="component" value="Unassembled WGS sequence"/>
</dbReference>
<evidence type="ECO:0000313" key="3">
    <source>
        <dbReference type="Proteomes" id="UP000242287"/>
    </source>
</evidence>
<sequence length="207" mass="23044">MLLGPFVIFALCQTQLPAAQFNRTIDDTFGDQVTGKRPLFLPNTTGVWGNKTCNECKIQPDPALAFHGTWAAAAYQEGLENISIALDFTGVAIYAFFTLSSDAVTNCEIVLDYGIRDLFIHWIEPTLNKMEYNTLIYSKTGLENKAHQLLISTAPLLTGYYLSFDFAIYTTDDSPTPNTTIPPFRTSQTCRCDNPRNWAGHSDLPQS</sequence>
<keyword evidence="3" id="KW-1185">Reference proteome</keyword>
<name>A0A2A9NNJ0_9AGAR</name>
<dbReference type="AlphaFoldDB" id="A0A2A9NNJ0"/>
<protein>
    <submittedName>
        <fullName evidence="2">Uncharacterized protein</fullName>
    </submittedName>
</protein>
<evidence type="ECO:0000313" key="2">
    <source>
        <dbReference type="EMBL" id="PFH51668.1"/>
    </source>
</evidence>
<keyword evidence="1" id="KW-0732">Signal</keyword>
<feature type="chain" id="PRO_5012879937" evidence="1">
    <location>
        <begin position="19"/>
        <end position="207"/>
    </location>
</feature>
<evidence type="ECO:0000256" key="1">
    <source>
        <dbReference type="SAM" id="SignalP"/>
    </source>
</evidence>
<proteinExistence type="predicted"/>
<dbReference type="EMBL" id="KZ301985">
    <property type="protein sequence ID" value="PFH51668.1"/>
    <property type="molecule type" value="Genomic_DNA"/>
</dbReference>
<dbReference type="OrthoDB" id="2758521at2759"/>
<accession>A0A2A9NNJ0</accession>
<feature type="signal peptide" evidence="1">
    <location>
        <begin position="1"/>
        <end position="18"/>
    </location>
</feature>
<gene>
    <name evidence="2" type="ORF">AMATHDRAFT_58418</name>
</gene>
<organism evidence="2 3">
    <name type="scientific">Amanita thiersii Skay4041</name>
    <dbReference type="NCBI Taxonomy" id="703135"/>
    <lineage>
        <taxon>Eukaryota</taxon>
        <taxon>Fungi</taxon>
        <taxon>Dikarya</taxon>
        <taxon>Basidiomycota</taxon>
        <taxon>Agaricomycotina</taxon>
        <taxon>Agaricomycetes</taxon>
        <taxon>Agaricomycetidae</taxon>
        <taxon>Agaricales</taxon>
        <taxon>Pluteineae</taxon>
        <taxon>Amanitaceae</taxon>
        <taxon>Amanita</taxon>
    </lineage>
</organism>